<dbReference type="InterPro" id="IPR005322">
    <property type="entry name" value="Peptidase_C69"/>
</dbReference>
<evidence type="ECO:0000313" key="4">
    <source>
        <dbReference type="Proteomes" id="UP000823633"/>
    </source>
</evidence>
<keyword evidence="2" id="KW-0732">Signal</keyword>
<dbReference type="GO" id="GO:0006508">
    <property type="term" value="P:proteolysis"/>
    <property type="evidence" value="ECO:0007669"/>
    <property type="project" value="UniProtKB-KW"/>
</dbReference>
<dbReference type="EC" id="3.4.-.-" evidence="1"/>
<feature type="signal peptide" evidence="2">
    <location>
        <begin position="1"/>
        <end position="23"/>
    </location>
</feature>
<protein>
    <recommendedName>
        <fullName evidence="1">Dipeptidase</fullName>
        <ecNumber evidence="1">3.4.-.-</ecNumber>
    </recommendedName>
</protein>
<dbReference type="Proteomes" id="UP000823633">
    <property type="component" value="Unassembled WGS sequence"/>
</dbReference>
<name>A0A9D9HAV8_9SPIR</name>
<accession>A0A9D9HAV8</accession>
<dbReference type="GO" id="GO:0070004">
    <property type="term" value="F:cysteine-type exopeptidase activity"/>
    <property type="evidence" value="ECO:0007669"/>
    <property type="project" value="InterPro"/>
</dbReference>
<reference evidence="3" key="1">
    <citation type="submission" date="2020-10" db="EMBL/GenBank/DDBJ databases">
        <authorList>
            <person name="Gilroy R."/>
        </authorList>
    </citation>
    <scope>NUCLEOTIDE SEQUENCE</scope>
    <source>
        <strain evidence="3">11167</strain>
    </source>
</reference>
<evidence type="ECO:0000313" key="3">
    <source>
        <dbReference type="EMBL" id="MBO8443193.1"/>
    </source>
</evidence>
<sequence length="534" mass="59959">MRRLSKVLTVLVLLMFIGFQAFACTIFAVGKDATVDGSTMISHTCDSRGDDVRLWLIPSMEAGTERDIVLNGRAGADYSQFPEVKDYGTGGMVLGTYTHEKDTHQYIHGMYSFMNDAGLAMGESTCGYDSSTPNGQILKGVWGRTEGILDCYMLQDLTLEVCSTALEAVEFMGSMIDQYGWNGAAECINITDGTDTWVFEAYGGHVWAAVRVPDNAVFVAANRCRISYIDFEDSENYRYSENIQSFALENGLWDGVEPFEPCNIYAPNKSATGCTLREWRAMSNLDKDLELDPYGDPDDWPMFVIPDEKVSVQTIKDLCSDYYQGTEFDISRTVNAGPFGDVLHPNYVYRPTNMYNTTYFQIANVKSWLPEEARCLVWVGWGAPSVNYITPVFASQTSFPSQFGQGLRAEPYNQDSAWWVSVGVQQTARINYESAIEDVRAVRDPKLESVYEQTAVIQEVAGEMIENGQRDEAVAMLTAFANSTANDWHKTYIDLDAYLRGKYMFGCTNMKVQTDPQWWTDIVNENLDNPRPEA</sequence>
<reference evidence="3" key="2">
    <citation type="journal article" date="2021" name="PeerJ">
        <title>Extensive microbial diversity within the chicken gut microbiome revealed by metagenomics and culture.</title>
        <authorList>
            <person name="Gilroy R."/>
            <person name="Ravi A."/>
            <person name="Getino M."/>
            <person name="Pursley I."/>
            <person name="Horton D.L."/>
            <person name="Alikhan N.F."/>
            <person name="Baker D."/>
            <person name="Gharbi K."/>
            <person name="Hall N."/>
            <person name="Watson M."/>
            <person name="Adriaenssens E.M."/>
            <person name="Foster-Nyarko E."/>
            <person name="Jarju S."/>
            <person name="Secka A."/>
            <person name="Antonio M."/>
            <person name="Oren A."/>
            <person name="Chaudhuri R.R."/>
            <person name="La Ragione R."/>
            <person name="Hildebrand F."/>
            <person name="Pallen M.J."/>
        </authorList>
    </citation>
    <scope>NUCLEOTIDE SEQUENCE</scope>
    <source>
        <strain evidence="3">11167</strain>
    </source>
</reference>
<dbReference type="PANTHER" id="PTHR12994:SF17">
    <property type="entry name" value="LD30995P"/>
    <property type="match status" value="1"/>
</dbReference>
<comment type="catalytic activity">
    <reaction evidence="1">
        <text>an L-aminoacyl-L-amino acid + H2O = 2 an L-alpha-amino acid</text>
        <dbReference type="Rhea" id="RHEA:48940"/>
        <dbReference type="ChEBI" id="CHEBI:15377"/>
        <dbReference type="ChEBI" id="CHEBI:59869"/>
        <dbReference type="ChEBI" id="CHEBI:77460"/>
    </reaction>
</comment>
<dbReference type="Pfam" id="PF03577">
    <property type="entry name" value="Peptidase_C69"/>
    <property type="match status" value="1"/>
</dbReference>
<dbReference type="PANTHER" id="PTHR12994">
    <property type="entry name" value="SECERNIN"/>
    <property type="match status" value="1"/>
</dbReference>
<dbReference type="GO" id="GO:0016805">
    <property type="term" value="F:dipeptidase activity"/>
    <property type="evidence" value="ECO:0007669"/>
    <property type="project" value="UniProtKB-KW"/>
</dbReference>
<feature type="chain" id="PRO_5039391253" description="Dipeptidase" evidence="2">
    <location>
        <begin position="24"/>
        <end position="534"/>
    </location>
</feature>
<evidence type="ECO:0000256" key="2">
    <source>
        <dbReference type="SAM" id="SignalP"/>
    </source>
</evidence>
<keyword evidence="1" id="KW-0224">Dipeptidase</keyword>
<evidence type="ECO:0000256" key="1">
    <source>
        <dbReference type="RuleBase" id="RU364089"/>
    </source>
</evidence>
<comment type="caution">
    <text evidence="3">The sequence shown here is derived from an EMBL/GenBank/DDBJ whole genome shotgun (WGS) entry which is preliminary data.</text>
</comment>
<keyword evidence="1" id="KW-0645">Protease</keyword>
<dbReference type="EMBL" id="JADIMU010000033">
    <property type="protein sequence ID" value="MBO8443193.1"/>
    <property type="molecule type" value="Genomic_DNA"/>
</dbReference>
<gene>
    <name evidence="3" type="ORF">IAC42_05480</name>
</gene>
<dbReference type="AlphaFoldDB" id="A0A9D9HAV8"/>
<dbReference type="Gene3D" id="3.60.60.10">
    <property type="entry name" value="Penicillin V Acylase, Chain A"/>
    <property type="match status" value="1"/>
</dbReference>
<keyword evidence="1" id="KW-0378">Hydrolase</keyword>
<comment type="similarity">
    <text evidence="1">Belongs to the peptidase C69 family.</text>
</comment>
<organism evidence="3 4">
    <name type="scientific">Candidatus Aphodenecus pullistercoris</name>
    <dbReference type="NCBI Taxonomy" id="2840669"/>
    <lineage>
        <taxon>Bacteria</taxon>
        <taxon>Pseudomonadati</taxon>
        <taxon>Spirochaetota</taxon>
        <taxon>Spirochaetia</taxon>
        <taxon>Spirochaetales</taxon>
        <taxon>Candidatus Aphodenecus</taxon>
    </lineage>
</organism>
<proteinExistence type="inferred from homology"/>